<dbReference type="FunFam" id="1.10.30.10:FF:000013">
    <property type="entry name" value="High mobility group protein B3"/>
    <property type="match status" value="1"/>
</dbReference>
<evidence type="ECO:0000256" key="1">
    <source>
        <dbReference type="ARBA" id="ARBA00004123"/>
    </source>
</evidence>
<feature type="domain" description="HMG box" evidence="10">
    <location>
        <begin position="11"/>
        <end position="81"/>
    </location>
</feature>
<feature type="domain" description="HMG box" evidence="10">
    <location>
        <begin position="100"/>
        <end position="168"/>
    </location>
</feature>
<dbReference type="CDD" id="cd21978">
    <property type="entry name" value="HMG-box_HMGB_rpt1"/>
    <property type="match status" value="1"/>
</dbReference>
<dbReference type="Pfam" id="PF00505">
    <property type="entry name" value="HMG_box"/>
    <property type="match status" value="1"/>
</dbReference>
<evidence type="ECO:0000256" key="3">
    <source>
        <dbReference type="ARBA" id="ARBA00008774"/>
    </source>
</evidence>
<dbReference type="OrthoDB" id="1919336at2759"/>
<sequence>MPRAKLADSKPRGRISAYAFFVQTCREEHKRKHPDENVVFSEFSRKCAERWKVMHENEKQPFYDLADKDKTRYDSEMLNYQGPKNMRGRRRRQRKDPNAPKRALSAFFWFCSDERPKVRAIYPNLGVGEIAKELGVRWSTVSDEIRSRCEEMAKKDKLRYAEEMKAFKGGNFLPHHRQDNQVNTQYVEEMEDSEDDDDE</sequence>
<evidence type="ECO:0000256" key="4">
    <source>
        <dbReference type="ARBA" id="ARBA00022454"/>
    </source>
</evidence>
<dbReference type="AlphaFoldDB" id="A0A5N5TP18"/>
<evidence type="ECO:0000256" key="7">
    <source>
        <dbReference type="ARBA" id="ARBA00023242"/>
    </source>
</evidence>
<dbReference type="Proteomes" id="UP000326759">
    <property type="component" value="Unassembled WGS sequence"/>
</dbReference>
<feature type="compositionally biased region" description="Acidic residues" evidence="9">
    <location>
        <begin position="188"/>
        <end position="199"/>
    </location>
</feature>
<organism evidence="11 12">
    <name type="scientific">Armadillidium nasatum</name>
    <dbReference type="NCBI Taxonomy" id="96803"/>
    <lineage>
        <taxon>Eukaryota</taxon>
        <taxon>Metazoa</taxon>
        <taxon>Ecdysozoa</taxon>
        <taxon>Arthropoda</taxon>
        <taxon>Crustacea</taxon>
        <taxon>Multicrustacea</taxon>
        <taxon>Malacostraca</taxon>
        <taxon>Eumalacostraca</taxon>
        <taxon>Peracarida</taxon>
        <taxon>Isopoda</taxon>
        <taxon>Oniscidea</taxon>
        <taxon>Crinocheta</taxon>
        <taxon>Armadillidiidae</taxon>
        <taxon>Armadillidium</taxon>
    </lineage>
</organism>
<comment type="caution">
    <text evidence="11">The sequence shown here is derived from an EMBL/GenBank/DDBJ whole genome shotgun (WGS) entry which is preliminary data.</text>
</comment>
<evidence type="ECO:0000256" key="9">
    <source>
        <dbReference type="SAM" id="MobiDB-lite"/>
    </source>
</evidence>
<dbReference type="InterPro" id="IPR036910">
    <property type="entry name" value="HMG_box_dom_sf"/>
</dbReference>
<dbReference type="SUPFAM" id="SSF47095">
    <property type="entry name" value="HMG-box"/>
    <property type="match status" value="2"/>
</dbReference>
<name>A0A5N5TP18_9CRUS</name>
<feature type="region of interest" description="Disordered" evidence="9">
    <location>
        <begin position="79"/>
        <end position="99"/>
    </location>
</feature>
<dbReference type="PRINTS" id="PR00886">
    <property type="entry name" value="HIGHMOBLTY12"/>
</dbReference>
<evidence type="ECO:0000256" key="8">
    <source>
        <dbReference type="PROSITE-ProRule" id="PRU00267"/>
    </source>
</evidence>
<dbReference type="Gene3D" id="1.10.30.10">
    <property type="entry name" value="High mobility group box domain"/>
    <property type="match status" value="2"/>
</dbReference>
<dbReference type="GO" id="GO:0005694">
    <property type="term" value="C:chromosome"/>
    <property type="evidence" value="ECO:0007669"/>
    <property type="project" value="UniProtKB-SubCell"/>
</dbReference>
<dbReference type="Pfam" id="PF09011">
    <property type="entry name" value="HMG_box_2"/>
    <property type="match status" value="1"/>
</dbReference>
<evidence type="ECO:0000313" key="11">
    <source>
        <dbReference type="EMBL" id="KAB7507899.1"/>
    </source>
</evidence>
<feature type="DNA-binding region" description="HMG box" evidence="8">
    <location>
        <begin position="100"/>
        <end position="168"/>
    </location>
</feature>
<protein>
    <submittedName>
        <fullName evidence="11">High mobility group protein DSP1</fullName>
    </submittedName>
</protein>
<evidence type="ECO:0000313" key="12">
    <source>
        <dbReference type="Proteomes" id="UP000326759"/>
    </source>
</evidence>
<dbReference type="SMART" id="SM00398">
    <property type="entry name" value="HMG"/>
    <property type="match status" value="2"/>
</dbReference>
<dbReference type="InterPro" id="IPR050342">
    <property type="entry name" value="HMGB"/>
</dbReference>
<dbReference type="GO" id="GO:0003677">
    <property type="term" value="F:DNA binding"/>
    <property type="evidence" value="ECO:0007669"/>
    <property type="project" value="UniProtKB-UniRule"/>
</dbReference>
<keyword evidence="5" id="KW-0677">Repeat</keyword>
<reference evidence="11 12" key="1">
    <citation type="journal article" date="2019" name="PLoS Biol.">
        <title>Sex chromosomes control vertical transmission of feminizing Wolbachia symbionts in an isopod.</title>
        <authorList>
            <person name="Becking T."/>
            <person name="Chebbi M.A."/>
            <person name="Giraud I."/>
            <person name="Moumen B."/>
            <person name="Laverre T."/>
            <person name="Caubet Y."/>
            <person name="Peccoud J."/>
            <person name="Gilbert C."/>
            <person name="Cordaux R."/>
        </authorList>
    </citation>
    <scope>NUCLEOTIDE SEQUENCE [LARGE SCALE GENOMIC DNA]</scope>
    <source>
        <strain evidence="11">ANa2</strain>
        <tissue evidence="11">Whole body excluding digestive tract and cuticle</tissue>
    </source>
</reference>
<keyword evidence="4" id="KW-0158">Chromosome</keyword>
<accession>A0A5N5TP18</accession>
<feature type="DNA-binding region" description="HMG box" evidence="8">
    <location>
        <begin position="11"/>
        <end position="81"/>
    </location>
</feature>
<evidence type="ECO:0000256" key="5">
    <source>
        <dbReference type="ARBA" id="ARBA00022737"/>
    </source>
</evidence>
<comment type="subcellular location">
    <subcellularLocation>
        <location evidence="2">Chromosome</location>
    </subcellularLocation>
    <subcellularLocation>
        <location evidence="1">Nucleus</location>
    </subcellularLocation>
</comment>
<dbReference type="PANTHER" id="PTHR48112">
    <property type="entry name" value="HIGH MOBILITY GROUP PROTEIN DSP1"/>
    <property type="match status" value="1"/>
</dbReference>
<gene>
    <name evidence="11" type="primary">Dsp1_1</name>
    <name evidence="11" type="ORF">Anas_00453</name>
</gene>
<feature type="region of interest" description="Disordered" evidence="9">
    <location>
        <begin position="170"/>
        <end position="199"/>
    </location>
</feature>
<dbReference type="PROSITE" id="PS50118">
    <property type="entry name" value="HMG_BOX_2"/>
    <property type="match status" value="2"/>
</dbReference>
<proteinExistence type="inferred from homology"/>
<dbReference type="GO" id="GO:0005634">
    <property type="term" value="C:nucleus"/>
    <property type="evidence" value="ECO:0007669"/>
    <property type="project" value="UniProtKB-SubCell"/>
</dbReference>
<evidence type="ECO:0000256" key="6">
    <source>
        <dbReference type="ARBA" id="ARBA00023125"/>
    </source>
</evidence>
<dbReference type="PANTHER" id="PTHR48112:SF32">
    <property type="entry name" value="HIGH MOBILITY GROUP PROTEIN B3"/>
    <property type="match status" value="1"/>
</dbReference>
<keyword evidence="7 8" id="KW-0539">Nucleus</keyword>
<dbReference type="EMBL" id="SEYY01000160">
    <property type="protein sequence ID" value="KAB7507899.1"/>
    <property type="molecule type" value="Genomic_DNA"/>
</dbReference>
<keyword evidence="12" id="KW-1185">Reference proteome</keyword>
<keyword evidence="6 8" id="KW-0238">DNA-binding</keyword>
<comment type="similarity">
    <text evidence="3">Belongs to the HMGB family.</text>
</comment>
<evidence type="ECO:0000259" key="10">
    <source>
        <dbReference type="PROSITE" id="PS50118"/>
    </source>
</evidence>
<dbReference type="InterPro" id="IPR009071">
    <property type="entry name" value="HMG_box_dom"/>
</dbReference>
<dbReference type="FunFam" id="1.10.30.10:FF:000016">
    <property type="entry name" value="FACT complex subunit SSRP1"/>
    <property type="match status" value="1"/>
</dbReference>
<evidence type="ECO:0000256" key="2">
    <source>
        <dbReference type="ARBA" id="ARBA00004286"/>
    </source>
</evidence>